<feature type="domain" description="Antitoxin Xre/MbcA/ParS-like toxin-binding" evidence="1">
    <location>
        <begin position="51"/>
        <end position="99"/>
    </location>
</feature>
<evidence type="ECO:0000313" key="3">
    <source>
        <dbReference type="Proteomes" id="UP000184268"/>
    </source>
</evidence>
<accession>A0A1M5U4E7</accession>
<gene>
    <name evidence="2" type="ORF">SAMN02745129_2394</name>
</gene>
<keyword evidence="3" id="KW-1185">Reference proteome</keyword>
<dbReference type="EMBL" id="FQXG01000003">
    <property type="protein sequence ID" value="SHH57553.1"/>
    <property type="molecule type" value="Genomic_DNA"/>
</dbReference>
<evidence type="ECO:0000313" key="2">
    <source>
        <dbReference type="EMBL" id="SHH57553.1"/>
    </source>
</evidence>
<sequence length="109" mass="11615">MGMAQQQAAVGVLERWGLPPAKAAEVSQGVAEGALGREQRAALILQIDSHLADLFENPDNRFGFMAMPNHNPFFEGRSPLSVISSGLDEDLEGVARRIATLAGQGSGLW</sequence>
<dbReference type="AlphaFoldDB" id="A0A1M5U4E7"/>
<name>A0A1M5U4E7_9GAMM</name>
<dbReference type="InterPro" id="IPR024467">
    <property type="entry name" value="Xre/MbcA/ParS-like_toxin-bd"/>
</dbReference>
<reference evidence="2 3" key="1">
    <citation type="submission" date="2016-11" db="EMBL/GenBank/DDBJ databases">
        <authorList>
            <person name="Jaros S."/>
            <person name="Januszkiewicz K."/>
            <person name="Wedrychowicz H."/>
        </authorList>
    </citation>
    <scope>NUCLEOTIDE SEQUENCE [LARGE SCALE GENOMIC DNA]</scope>
    <source>
        <strain evidence="2 3">DSM 16917</strain>
    </source>
</reference>
<dbReference type="Proteomes" id="UP000184268">
    <property type="component" value="Unassembled WGS sequence"/>
</dbReference>
<organism evidence="2 3">
    <name type="scientific">Ferrimonas marina</name>
    <dbReference type="NCBI Taxonomy" id="299255"/>
    <lineage>
        <taxon>Bacteria</taxon>
        <taxon>Pseudomonadati</taxon>
        <taxon>Pseudomonadota</taxon>
        <taxon>Gammaproteobacteria</taxon>
        <taxon>Alteromonadales</taxon>
        <taxon>Ferrimonadaceae</taxon>
        <taxon>Ferrimonas</taxon>
    </lineage>
</organism>
<protein>
    <recommendedName>
        <fullName evidence="1">Antitoxin Xre/MbcA/ParS-like toxin-binding domain-containing protein</fullName>
    </recommendedName>
</protein>
<proteinExistence type="predicted"/>
<evidence type="ECO:0000259" key="1">
    <source>
        <dbReference type="Pfam" id="PF09722"/>
    </source>
</evidence>
<dbReference type="Pfam" id="PF09722">
    <property type="entry name" value="Xre_MbcA_ParS_C"/>
    <property type="match status" value="1"/>
</dbReference>